<organism evidence="2 3">
    <name type="scientific">Shewanella gelidii</name>
    <dbReference type="NCBI Taxonomy" id="1642821"/>
    <lineage>
        <taxon>Bacteria</taxon>
        <taxon>Pseudomonadati</taxon>
        <taxon>Pseudomonadota</taxon>
        <taxon>Gammaproteobacteria</taxon>
        <taxon>Alteromonadales</taxon>
        <taxon>Shewanellaceae</taxon>
        <taxon>Shewanella</taxon>
    </lineage>
</organism>
<dbReference type="SUPFAM" id="SSF53254">
    <property type="entry name" value="Phosphoglycerate mutase-like"/>
    <property type="match status" value="1"/>
</dbReference>
<gene>
    <name evidence="2" type="primary">gpmA</name>
    <name evidence="2" type="ORF">GCM10009332_30800</name>
</gene>
<name>A0A917JXE9_9GAMM</name>
<dbReference type="GO" id="GO:0016787">
    <property type="term" value="F:hydrolase activity"/>
    <property type="evidence" value="ECO:0007669"/>
    <property type="project" value="UniProtKB-KW"/>
</dbReference>
<dbReference type="InterPro" id="IPR029033">
    <property type="entry name" value="His_PPase_superfam"/>
</dbReference>
<comment type="caution">
    <text evidence="2">The sequence shown here is derived from an EMBL/GenBank/DDBJ whole genome shotgun (WGS) entry which is preliminary data.</text>
</comment>
<keyword evidence="1" id="KW-0378">Hydrolase</keyword>
<dbReference type="InterPro" id="IPR013078">
    <property type="entry name" value="His_Pase_superF_clade-1"/>
</dbReference>
<dbReference type="Proteomes" id="UP000613743">
    <property type="component" value="Unassembled WGS sequence"/>
</dbReference>
<dbReference type="CDD" id="cd07067">
    <property type="entry name" value="HP_PGM_like"/>
    <property type="match status" value="1"/>
</dbReference>
<dbReference type="EMBL" id="BMPZ01000012">
    <property type="protein sequence ID" value="GGI91314.1"/>
    <property type="molecule type" value="Genomic_DNA"/>
</dbReference>
<proteinExistence type="predicted"/>
<keyword evidence="3" id="KW-1185">Reference proteome</keyword>
<dbReference type="PANTHER" id="PTHR20935">
    <property type="entry name" value="PHOSPHOGLYCERATE MUTASE-RELATED"/>
    <property type="match status" value="1"/>
</dbReference>
<dbReference type="SMART" id="SM00855">
    <property type="entry name" value="PGAM"/>
    <property type="match status" value="1"/>
</dbReference>
<dbReference type="Pfam" id="PF00300">
    <property type="entry name" value="His_Phos_1"/>
    <property type="match status" value="2"/>
</dbReference>
<dbReference type="InterPro" id="IPR051021">
    <property type="entry name" value="Mito_Ser/Thr_phosphatase"/>
</dbReference>
<protein>
    <submittedName>
        <fullName evidence="2">Histidine phosphatase family protein</fullName>
    </submittedName>
</protein>
<accession>A0A917JXE9</accession>
<dbReference type="PANTHER" id="PTHR20935:SF0">
    <property type="entry name" value="SERINE_THREONINE-PROTEIN PHOSPHATASE PGAM5, MITOCHONDRIAL"/>
    <property type="match status" value="1"/>
</dbReference>
<evidence type="ECO:0000256" key="1">
    <source>
        <dbReference type="ARBA" id="ARBA00022801"/>
    </source>
</evidence>
<dbReference type="Gene3D" id="3.40.50.1240">
    <property type="entry name" value="Phosphoglycerate mutase-like"/>
    <property type="match status" value="1"/>
</dbReference>
<reference evidence="2" key="2">
    <citation type="submission" date="2020-09" db="EMBL/GenBank/DDBJ databases">
        <authorList>
            <person name="Sun Q."/>
            <person name="Ohkuma M."/>
        </authorList>
    </citation>
    <scope>NUCLEOTIDE SEQUENCE</scope>
    <source>
        <strain evidence="2">JCM 30804</strain>
    </source>
</reference>
<dbReference type="AlphaFoldDB" id="A0A917JXE9"/>
<dbReference type="RefSeq" id="WP_188922596.1">
    <property type="nucleotide sequence ID" value="NZ_BMPZ01000012.1"/>
</dbReference>
<evidence type="ECO:0000313" key="2">
    <source>
        <dbReference type="EMBL" id="GGI91314.1"/>
    </source>
</evidence>
<sequence>MAAIYLIRHGQASFGADNYDQLSELGVQQACVLGKAFAQRLPNPDVILSGDMERHQQTMTHVLAQGITPYQPPQSVCAWNEFDHQKILAAYRAEFATPQGVKSYLSTQKDPQRAFMALFLASIERWLSGQKVEGLETWQEFQQRVISEVQQLSEKLVKQELKSAVVFTSGGPISVIMMQQLGLPKTSLMQVNRMLVNCGVTKLVVSRGKVYLSSSNEHSVFDSQINRHLITYK</sequence>
<reference evidence="2" key="1">
    <citation type="journal article" date="2014" name="Int. J. Syst. Evol. Microbiol.">
        <title>Complete genome sequence of Corynebacterium casei LMG S-19264T (=DSM 44701T), isolated from a smear-ripened cheese.</title>
        <authorList>
            <consortium name="US DOE Joint Genome Institute (JGI-PGF)"/>
            <person name="Walter F."/>
            <person name="Albersmeier A."/>
            <person name="Kalinowski J."/>
            <person name="Ruckert C."/>
        </authorList>
    </citation>
    <scope>NUCLEOTIDE SEQUENCE</scope>
    <source>
        <strain evidence="2">JCM 30804</strain>
    </source>
</reference>
<evidence type="ECO:0000313" key="3">
    <source>
        <dbReference type="Proteomes" id="UP000613743"/>
    </source>
</evidence>